<keyword evidence="1" id="KW-0732">Signal</keyword>
<protein>
    <recommendedName>
        <fullName evidence="4">DUF5666 domain-containing protein</fullName>
    </recommendedName>
</protein>
<dbReference type="Proteomes" id="UP000254537">
    <property type="component" value="Chromosome"/>
</dbReference>
<evidence type="ECO:0000256" key="1">
    <source>
        <dbReference type="SAM" id="SignalP"/>
    </source>
</evidence>
<dbReference type="EMBL" id="CP031337">
    <property type="protein sequence ID" value="AXK38647.1"/>
    <property type="molecule type" value="Genomic_DNA"/>
</dbReference>
<feature type="chain" id="PRO_5016625111" description="DUF5666 domain-containing protein" evidence="1">
    <location>
        <begin position="24"/>
        <end position="197"/>
    </location>
</feature>
<organism evidence="2 3">
    <name type="scientific">Crenobacter cavernae</name>
    <dbReference type="NCBI Taxonomy" id="2290923"/>
    <lineage>
        <taxon>Bacteria</taxon>
        <taxon>Pseudomonadati</taxon>
        <taxon>Pseudomonadota</taxon>
        <taxon>Betaproteobacteria</taxon>
        <taxon>Neisseriales</taxon>
        <taxon>Neisseriaceae</taxon>
        <taxon>Crenobacter</taxon>
    </lineage>
</organism>
<name>A0A345Y3Z5_9NEIS</name>
<reference evidence="2 3" key="1">
    <citation type="submission" date="2018-07" db="EMBL/GenBank/DDBJ databases">
        <title>Crenobacter cavernae sp. nov., isolated from a karst cave.</title>
        <authorList>
            <person name="Zhu H."/>
        </authorList>
    </citation>
    <scope>NUCLEOTIDE SEQUENCE [LARGE SCALE GENOMIC DNA]</scope>
    <source>
        <strain evidence="2 3">K1W11S-77</strain>
    </source>
</reference>
<gene>
    <name evidence="2" type="ORF">DWG20_03950</name>
</gene>
<dbReference type="KEGG" id="ccah:DWG20_03950"/>
<evidence type="ECO:0000313" key="3">
    <source>
        <dbReference type="Proteomes" id="UP000254537"/>
    </source>
</evidence>
<sequence length="197" mass="21024">MTQFVKLATAVLFALTASGATLAAEPAKAQHAPKGVLEIGVKQAVFNVEAVDPNTRLVTLGDEAGNKRVVAVGDDVKNLDKLKVGQKVRITGSEALLVTLNASGNASTVKQVIEKTSQTANPAKPNLRLERTVTTAVTVDAIDLKKHTVTVRNRTGELERLRVRDPLLKSRLKHLKAGAALDVVYRRAVAVKLLPQG</sequence>
<accession>A0A345Y3Z5</accession>
<evidence type="ECO:0008006" key="4">
    <source>
        <dbReference type="Google" id="ProtNLM"/>
    </source>
</evidence>
<feature type="signal peptide" evidence="1">
    <location>
        <begin position="1"/>
        <end position="23"/>
    </location>
</feature>
<evidence type="ECO:0000313" key="2">
    <source>
        <dbReference type="EMBL" id="AXK38647.1"/>
    </source>
</evidence>
<dbReference type="RefSeq" id="WP_115432582.1">
    <property type="nucleotide sequence ID" value="NZ_CP031337.1"/>
</dbReference>
<proteinExistence type="predicted"/>
<dbReference type="AlphaFoldDB" id="A0A345Y3Z5"/>